<dbReference type="InterPro" id="IPR023214">
    <property type="entry name" value="HAD_sf"/>
</dbReference>
<proteinExistence type="predicted"/>
<reference evidence="2" key="1">
    <citation type="journal article" date="2019" name="Int. J. Syst. Evol. Microbiol.">
        <title>The Global Catalogue of Microorganisms (GCM) 10K type strain sequencing project: providing services to taxonomists for standard genome sequencing and annotation.</title>
        <authorList>
            <consortium name="The Broad Institute Genomics Platform"/>
            <consortium name="The Broad Institute Genome Sequencing Center for Infectious Disease"/>
            <person name="Wu L."/>
            <person name="Ma J."/>
        </authorList>
    </citation>
    <scope>NUCLEOTIDE SEQUENCE [LARGE SCALE GENOMIC DNA]</scope>
    <source>
        <strain evidence="2">CGMCC 1.16031</strain>
    </source>
</reference>
<dbReference type="NCBIfam" id="TIGR01681">
    <property type="entry name" value="HAD-SF-IIIC"/>
    <property type="match status" value="1"/>
</dbReference>
<dbReference type="InterPro" id="IPR010037">
    <property type="entry name" value="FkbH_domain"/>
</dbReference>
<dbReference type="Gene3D" id="3.40.50.1110">
    <property type="entry name" value="SGNH hydrolase"/>
    <property type="match status" value="1"/>
</dbReference>
<keyword evidence="2" id="KW-1185">Reference proteome</keyword>
<gene>
    <name evidence="1" type="ORF">ACFP85_00800</name>
</gene>
<evidence type="ECO:0000313" key="1">
    <source>
        <dbReference type="EMBL" id="MFC6438700.1"/>
    </source>
</evidence>
<dbReference type="InterPro" id="IPR010033">
    <property type="entry name" value="HAD_SF_ppase_IIIC"/>
</dbReference>
<dbReference type="InterPro" id="IPR036412">
    <property type="entry name" value="HAD-like_sf"/>
</dbReference>
<comment type="caution">
    <text evidence="1">The sequence shown here is derived from an EMBL/GenBank/DDBJ whole genome shotgun (WGS) entry which is preliminary data.</text>
</comment>
<evidence type="ECO:0000313" key="2">
    <source>
        <dbReference type="Proteomes" id="UP001596364"/>
    </source>
</evidence>
<dbReference type="EMBL" id="JBHSUS010000001">
    <property type="protein sequence ID" value="MFC6438700.1"/>
    <property type="molecule type" value="Genomic_DNA"/>
</dbReference>
<dbReference type="NCBIfam" id="TIGR01686">
    <property type="entry name" value="FkbH"/>
    <property type="match status" value="1"/>
</dbReference>
<protein>
    <submittedName>
        <fullName evidence="1">HAD-IIIC family phosphatase</fullName>
    </submittedName>
</protein>
<dbReference type="SUPFAM" id="SSF56784">
    <property type="entry name" value="HAD-like"/>
    <property type="match status" value="1"/>
</dbReference>
<accession>A0ABW1XHP9</accession>
<dbReference type="Gene3D" id="3.40.50.1000">
    <property type="entry name" value="HAD superfamily/HAD-like"/>
    <property type="match status" value="1"/>
</dbReference>
<organism evidence="1 2">
    <name type="scientific">Pseudobowmanella zhangzhouensis</name>
    <dbReference type="NCBI Taxonomy" id="1537679"/>
    <lineage>
        <taxon>Bacteria</taxon>
        <taxon>Pseudomonadati</taxon>
        <taxon>Pseudomonadota</taxon>
        <taxon>Gammaproteobacteria</taxon>
        <taxon>Alteromonadales</taxon>
        <taxon>Alteromonadaceae</taxon>
    </lineage>
</organism>
<dbReference type="RefSeq" id="WP_131259416.1">
    <property type="nucleotide sequence ID" value="NZ_JBHSUS010000001.1"/>
</dbReference>
<dbReference type="InterPro" id="IPR036514">
    <property type="entry name" value="SGNH_hydro_sf"/>
</dbReference>
<sequence length="574" mass="64101">MKAVCSDAGASVIACGFAQVKLGIVSNSTQDLLVAPLFIAGLRRGVWLNICLADFDQAWQESQSVNSKLCQFGPDFILINQDYRGYPFANGGVSQAKSDVRSSLDFITQVADGFLANAGVPCIVQNLALPPANLLGNFDIRHHTALSATILAFNQQLAERLSDSPHYLLDVFSEAAHLGGTQWFDQRSWLSSRIALSEEGTLFYCERVAALVGAIKGKSRKCLVLDLDNTLWGGVIGDDGLYGIAIQPGTPRGEAHLRLQQLALELKQAGIILAVCSKNDEKNALEAFQVHPDMLLKETDIAVFVANWQDKPTNLQFIATTLNIGIDALVFVDDNPAEREIVRKMLPDVAVPEMGRDPSTYADILMRANYFESLSQTEDDLHRADQYRANAARSKLQNNATDMQEYLRSLEMVARVEPFLSSNIVRVTQLVNKTNQFNLTTKRYTQDQIERMAANVDMLTLSVRLADRFGDNGLVSVVICHKQPMQLEIDSWLMSCRVIKRDLEHWICDYLVEHAITSGINQIIARYLPTEKNVLVENLLPELGFCWDEQLQVWSLDTRHYQFHRPPISKLEAS</sequence>
<dbReference type="Proteomes" id="UP001596364">
    <property type="component" value="Unassembled WGS sequence"/>
</dbReference>
<name>A0ABW1XHP9_9ALTE</name>